<dbReference type="EMBL" id="AOMB01000041">
    <property type="protein sequence ID" value="EMA36585.1"/>
    <property type="molecule type" value="Genomic_DNA"/>
</dbReference>
<dbReference type="AlphaFoldDB" id="M0LWW8"/>
<feature type="region of interest" description="Disordered" evidence="1">
    <location>
        <begin position="1"/>
        <end position="23"/>
    </location>
</feature>
<evidence type="ECO:0008006" key="4">
    <source>
        <dbReference type="Google" id="ProtNLM"/>
    </source>
</evidence>
<proteinExistence type="predicted"/>
<organism evidence="2 3">
    <name type="scientific">Halococcus hamelinensis 100A6</name>
    <dbReference type="NCBI Taxonomy" id="1132509"/>
    <lineage>
        <taxon>Archaea</taxon>
        <taxon>Methanobacteriati</taxon>
        <taxon>Methanobacteriota</taxon>
        <taxon>Stenosarchaea group</taxon>
        <taxon>Halobacteria</taxon>
        <taxon>Halobacteriales</taxon>
        <taxon>Halococcaceae</taxon>
        <taxon>Halococcus</taxon>
    </lineage>
</organism>
<evidence type="ECO:0000313" key="2">
    <source>
        <dbReference type="EMBL" id="EMA36585.1"/>
    </source>
</evidence>
<feature type="compositionally biased region" description="Basic and acidic residues" evidence="1">
    <location>
        <begin position="93"/>
        <end position="104"/>
    </location>
</feature>
<evidence type="ECO:0000256" key="1">
    <source>
        <dbReference type="SAM" id="MobiDB-lite"/>
    </source>
</evidence>
<dbReference type="RefSeq" id="WP_007695309.1">
    <property type="nucleotide sequence ID" value="NZ_AJRK01000057.1"/>
</dbReference>
<reference evidence="2 3" key="1">
    <citation type="journal article" date="2014" name="PLoS Genet.">
        <title>Phylogenetically driven sequencing of extremely halophilic archaea reveals strategies for static and dynamic osmo-response.</title>
        <authorList>
            <person name="Becker E.A."/>
            <person name="Seitzer P.M."/>
            <person name="Tritt A."/>
            <person name="Larsen D."/>
            <person name="Krusor M."/>
            <person name="Yao A.I."/>
            <person name="Wu D."/>
            <person name="Madern D."/>
            <person name="Eisen J.A."/>
            <person name="Darling A.E."/>
            <person name="Facciotti M.T."/>
        </authorList>
    </citation>
    <scope>NUCLEOTIDE SEQUENCE [LARGE SCALE GENOMIC DNA]</scope>
    <source>
        <strain evidence="2 3">100A6</strain>
    </source>
</reference>
<sequence length="104" mass="11650">MADLATGIDRGPGKQGGEPCVAGTRVPVRRVGDLVEREGRSPAETAERYDLSVSDVHRALAYYHDHPDEMDRYDRREREAEAGADGTSFETFDAARDRLRNDRD</sequence>
<dbReference type="Proteomes" id="UP000011566">
    <property type="component" value="Unassembled WGS sequence"/>
</dbReference>
<comment type="caution">
    <text evidence="2">The sequence shown here is derived from an EMBL/GenBank/DDBJ whole genome shotgun (WGS) entry which is preliminary data.</text>
</comment>
<dbReference type="InterPro" id="IPR036388">
    <property type="entry name" value="WH-like_DNA-bd_sf"/>
</dbReference>
<dbReference type="PATRIC" id="fig|1132509.6.peg.3500"/>
<dbReference type="PANTHER" id="PTHR34849">
    <property type="entry name" value="SSL5025 PROTEIN"/>
    <property type="match status" value="1"/>
</dbReference>
<accession>M0LWW8</accession>
<dbReference type="Gene3D" id="1.10.10.10">
    <property type="entry name" value="Winged helix-like DNA-binding domain superfamily/Winged helix DNA-binding domain"/>
    <property type="match status" value="1"/>
</dbReference>
<evidence type="ECO:0000313" key="3">
    <source>
        <dbReference type="Proteomes" id="UP000011566"/>
    </source>
</evidence>
<gene>
    <name evidence="2" type="ORF">C447_15046</name>
</gene>
<dbReference type="OrthoDB" id="315700at2157"/>
<dbReference type="Pfam" id="PF04255">
    <property type="entry name" value="DUF433"/>
    <property type="match status" value="1"/>
</dbReference>
<dbReference type="PANTHER" id="PTHR34849:SF3">
    <property type="entry name" value="SSR2962 PROTEIN"/>
    <property type="match status" value="1"/>
</dbReference>
<feature type="compositionally biased region" description="Basic and acidic residues" evidence="1">
    <location>
        <begin position="66"/>
        <end position="81"/>
    </location>
</feature>
<feature type="region of interest" description="Disordered" evidence="1">
    <location>
        <begin position="66"/>
        <end position="104"/>
    </location>
</feature>
<protein>
    <recommendedName>
        <fullName evidence="4">DUF433 domain-containing protein</fullName>
    </recommendedName>
</protein>
<keyword evidence="3" id="KW-1185">Reference proteome</keyword>
<dbReference type="eggNOG" id="arCOG09407">
    <property type="taxonomic scope" value="Archaea"/>
</dbReference>
<dbReference type="InterPro" id="IPR009057">
    <property type="entry name" value="Homeodomain-like_sf"/>
</dbReference>
<dbReference type="InterPro" id="IPR007367">
    <property type="entry name" value="DUF433"/>
</dbReference>
<name>M0LWW8_9EURY</name>
<dbReference type="SUPFAM" id="SSF46689">
    <property type="entry name" value="Homeodomain-like"/>
    <property type="match status" value="1"/>
</dbReference>